<dbReference type="Proteomes" id="UP000256964">
    <property type="component" value="Unassembled WGS sequence"/>
</dbReference>
<keyword evidence="1" id="KW-0472">Membrane</keyword>
<evidence type="ECO:0000313" key="3">
    <source>
        <dbReference type="Proteomes" id="UP000256964"/>
    </source>
</evidence>
<keyword evidence="1" id="KW-1133">Transmembrane helix</keyword>
<reference evidence="2 3" key="1">
    <citation type="journal article" date="2018" name="Biotechnol. Biofuels">
        <title>Integrative visual omics of the white-rot fungus Polyporus brumalis exposes the biotechnological potential of its oxidative enzymes for delignifying raw plant biomass.</title>
        <authorList>
            <person name="Miyauchi S."/>
            <person name="Rancon A."/>
            <person name="Drula E."/>
            <person name="Hage H."/>
            <person name="Chaduli D."/>
            <person name="Favel A."/>
            <person name="Grisel S."/>
            <person name="Henrissat B."/>
            <person name="Herpoel-Gimbert I."/>
            <person name="Ruiz-Duenas F.J."/>
            <person name="Chevret D."/>
            <person name="Hainaut M."/>
            <person name="Lin J."/>
            <person name="Wang M."/>
            <person name="Pangilinan J."/>
            <person name="Lipzen A."/>
            <person name="Lesage-Meessen L."/>
            <person name="Navarro D."/>
            <person name="Riley R."/>
            <person name="Grigoriev I.V."/>
            <person name="Zhou S."/>
            <person name="Raouche S."/>
            <person name="Rosso M.N."/>
        </authorList>
    </citation>
    <scope>NUCLEOTIDE SEQUENCE [LARGE SCALE GENOMIC DNA]</scope>
    <source>
        <strain evidence="2 3">BRFM 1820</strain>
    </source>
</reference>
<feature type="transmembrane region" description="Helical" evidence="1">
    <location>
        <begin position="6"/>
        <end position="30"/>
    </location>
</feature>
<gene>
    <name evidence="2" type="ORF">OH76DRAFT_1190311</name>
</gene>
<accession>A0A371CTJ3</accession>
<dbReference type="EMBL" id="KZ857462">
    <property type="protein sequence ID" value="RDX43587.1"/>
    <property type="molecule type" value="Genomic_DNA"/>
</dbReference>
<evidence type="ECO:0000256" key="1">
    <source>
        <dbReference type="SAM" id="Phobius"/>
    </source>
</evidence>
<evidence type="ECO:0000313" key="2">
    <source>
        <dbReference type="EMBL" id="RDX43587.1"/>
    </source>
</evidence>
<sequence length="218" mass="24852">MCARSFVRIWSVSLTLQMFPACVCITTLGLGDPRRRFRTPPWFPPVKRLLENVSDSRRRRSPKLRLSRFEIVRVGVLAKHACESSDALLSKAFDGSGHVHDRPGRRQAVLTDQEQTMRYVCNEHAPVELERQCGHVHIPFDVEWMSRADGAPVNPRISSISPSSMAWLRPSRLLLYHHRRRIRIADRQVDSPRACPPLARLASHRYQGCTPGNAATSR</sequence>
<keyword evidence="3" id="KW-1185">Reference proteome</keyword>
<proteinExistence type="predicted"/>
<organism evidence="2 3">
    <name type="scientific">Lentinus brumalis</name>
    <dbReference type="NCBI Taxonomy" id="2498619"/>
    <lineage>
        <taxon>Eukaryota</taxon>
        <taxon>Fungi</taxon>
        <taxon>Dikarya</taxon>
        <taxon>Basidiomycota</taxon>
        <taxon>Agaricomycotina</taxon>
        <taxon>Agaricomycetes</taxon>
        <taxon>Polyporales</taxon>
        <taxon>Polyporaceae</taxon>
        <taxon>Lentinus</taxon>
    </lineage>
</organism>
<name>A0A371CTJ3_9APHY</name>
<dbReference type="AlphaFoldDB" id="A0A371CTJ3"/>
<keyword evidence="1" id="KW-0812">Transmembrane</keyword>
<protein>
    <submittedName>
        <fullName evidence="2">Uncharacterized protein</fullName>
    </submittedName>
</protein>